<dbReference type="Gene3D" id="3.30.230.10">
    <property type="match status" value="1"/>
</dbReference>
<evidence type="ECO:0000256" key="5">
    <source>
        <dbReference type="ARBA" id="ARBA00022801"/>
    </source>
</evidence>
<dbReference type="PROSITE" id="PS00648">
    <property type="entry name" value="RIBONUCLEASE_P"/>
    <property type="match status" value="1"/>
</dbReference>
<keyword evidence="3 7" id="KW-0540">Nuclease</keyword>
<name>A0A845Q0M2_9FLAO</name>
<dbReference type="EC" id="3.1.26.5" evidence="7 8"/>
<dbReference type="AlphaFoldDB" id="A0A845Q0M2"/>
<comment type="function">
    <text evidence="1 7">RNaseP catalyzes the removal of the 5'-leader sequence from pre-tRNA to produce the mature 5'-terminus. It can also cleave other RNA substrates such as 4.5S RNA. The protein component plays an auxiliary but essential role in vivo by binding to the 5'-leader sequence and broadening the substrate specificity of the ribozyme.</text>
</comment>
<comment type="catalytic activity">
    <reaction evidence="7">
        <text>Endonucleolytic cleavage of RNA, removing 5'-extranucleotides from tRNA precursor.</text>
        <dbReference type="EC" id="3.1.26.5"/>
    </reaction>
</comment>
<evidence type="ECO:0000256" key="3">
    <source>
        <dbReference type="ARBA" id="ARBA00022722"/>
    </source>
</evidence>
<keyword evidence="6 7" id="KW-0694">RNA-binding</keyword>
<dbReference type="EMBL" id="JAAABJ010000651">
    <property type="protein sequence ID" value="NAW52188.1"/>
    <property type="molecule type" value="Genomic_DNA"/>
</dbReference>
<dbReference type="InterPro" id="IPR014721">
    <property type="entry name" value="Ribsml_uS5_D2-typ_fold_subgr"/>
</dbReference>
<evidence type="ECO:0000256" key="8">
    <source>
        <dbReference type="NCBIfam" id="TIGR00188"/>
    </source>
</evidence>
<evidence type="ECO:0000313" key="9">
    <source>
        <dbReference type="EMBL" id="NAW52188.1"/>
    </source>
</evidence>
<dbReference type="GO" id="GO:0030677">
    <property type="term" value="C:ribonuclease P complex"/>
    <property type="evidence" value="ECO:0007669"/>
    <property type="project" value="TreeGrafter"/>
</dbReference>
<keyword evidence="10" id="KW-1185">Reference proteome</keyword>
<keyword evidence="2 7" id="KW-0819">tRNA processing</keyword>
<dbReference type="GO" id="GO:0004526">
    <property type="term" value="F:ribonuclease P activity"/>
    <property type="evidence" value="ECO:0007669"/>
    <property type="project" value="UniProtKB-UniRule"/>
</dbReference>
<dbReference type="GO" id="GO:0042781">
    <property type="term" value="F:3'-tRNA processing endoribonuclease activity"/>
    <property type="evidence" value="ECO:0007669"/>
    <property type="project" value="TreeGrafter"/>
</dbReference>
<dbReference type="NCBIfam" id="TIGR00188">
    <property type="entry name" value="rnpA"/>
    <property type="match status" value="1"/>
</dbReference>
<dbReference type="SUPFAM" id="SSF54211">
    <property type="entry name" value="Ribosomal protein S5 domain 2-like"/>
    <property type="match status" value="1"/>
</dbReference>
<dbReference type="InterPro" id="IPR000100">
    <property type="entry name" value="RNase_P"/>
</dbReference>
<evidence type="ECO:0000256" key="2">
    <source>
        <dbReference type="ARBA" id="ARBA00022694"/>
    </source>
</evidence>
<dbReference type="RefSeq" id="WP_166520437.1">
    <property type="nucleotide sequence ID" value="NZ_JAAABJ010000651.1"/>
</dbReference>
<reference evidence="9 10" key="1">
    <citation type="submission" date="2019-11" db="EMBL/GenBank/DDBJ databases">
        <title>Characterization of Elizabethkingia argenteiflava sp. nov., isolated from inner surface of Soybean Pods.</title>
        <authorList>
            <person name="Mo S."/>
        </authorList>
    </citation>
    <scope>NUCLEOTIDE SEQUENCE [LARGE SCALE GENOMIC DNA]</scope>
    <source>
        <strain evidence="9 10">YB22</strain>
    </source>
</reference>
<dbReference type="PANTHER" id="PTHR33992:SF1">
    <property type="entry name" value="RIBONUCLEASE P PROTEIN COMPONENT"/>
    <property type="match status" value="1"/>
</dbReference>
<dbReference type="Pfam" id="PF00825">
    <property type="entry name" value="Ribonuclease_P"/>
    <property type="match status" value="1"/>
</dbReference>
<dbReference type="Proteomes" id="UP000553459">
    <property type="component" value="Unassembled WGS sequence"/>
</dbReference>
<dbReference type="InterPro" id="IPR020539">
    <property type="entry name" value="RNase_P_CS"/>
</dbReference>
<evidence type="ECO:0000256" key="1">
    <source>
        <dbReference type="ARBA" id="ARBA00002663"/>
    </source>
</evidence>
<evidence type="ECO:0000256" key="6">
    <source>
        <dbReference type="ARBA" id="ARBA00022884"/>
    </source>
</evidence>
<dbReference type="HAMAP" id="MF_00227">
    <property type="entry name" value="RNase_P"/>
    <property type="match status" value="1"/>
</dbReference>
<dbReference type="PANTHER" id="PTHR33992">
    <property type="entry name" value="RIBONUCLEASE P PROTEIN COMPONENT"/>
    <property type="match status" value="1"/>
</dbReference>
<evidence type="ECO:0000256" key="4">
    <source>
        <dbReference type="ARBA" id="ARBA00022759"/>
    </source>
</evidence>
<sequence length="114" mass="13696">MFKFPSTEKLKAKKDIDRLFKEGQWMSVGSLRIIWLSHESHTKIGVSTSKRYFKKAVHRNRVKRLLREVYRLNKPLLHQRFGENIHLMLFWTSPQLPKNTGEIKELYEKLCNKL</sequence>
<accession>A0A845Q0M2</accession>
<keyword evidence="4 7" id="KW-0255">Endonuclease</keyword>
<proteinExistence type="inferred from homology"/>
<comment type="subunit">
    <text evidence="7">Consists of a catalytic RNA component (M1 or rnpB) and a protein subunit.</text>
</comment>
<protein>
    <recommendedName>
        <fullName evidence="7 8">Ribonuclease P protein component</fullName>
        <shortName evidence="7">RNase P protein</shortName>
        <shortName evidence="7">RNaseP protein</shortName>
        <ecNumber evidence="7 8">3.1.26.5</ecNumber>
    </recommendedName>
    <alternativeName>
        <fullName evidence="7">Protein C5</fullName>
    </alternativeName>
</protein>
<keyword evidence="5 7" id="KW-0378">Hydrolase</keyword>
<dbReference type="GO" id="GO:0001682">
    <property type="term" value="P:tRNA 5'-leader removal"/>
    <property type="evidence" value="ECO:0007669"/>
    <property type="project" value="UniProtKB-UniRule"/>
</dbReference>
<evidence type="ECO:0000256" key="7">
    <source>
        <dbReference type="HAMAP-Rule" id="MF_00227"/>
    </source>
</evidence>
<comment type="caution">
    <text evidence="9">The sequence shown here is derived from an EMBL/GenBank/DDBJ whole genome shotgun (WGS) entry which is preliminary data.</text>
</comment>
<comment type="similarity">
    <text evidence="7">Belongs to the RnpA family.</text>
</comment>
<dbReference type="GO" id="GO:0000049">
    <property type="term" value="F:tRNA binding"/>
    <property type="evidence" value="ECO:0007669"/>
    <property type="project" value="UniProtKB-UniRule"/>
</dbReference>
<evidence type="ECO:0000313" key="10">
    <source>
        <dbReference type="Proteomes" id="UP000553459"/>
    </source>
</evidence>
<gene>
    <name evidence="7 9" type="primary">rnpA</name>
    <name evidence="9" type="ORF">GNY06_12660</name>
</gene>
<organism evidence="9 10">
    <name type="scientific">Elizabethkingia argenteiflava</name>
    <dbReference type="NCBI Taxonomy" id="2681556"/>
    <lineage>
        <taxon>Bacteria</taxon>
        <taxon>Pseudomonadati</taxon>
        <taxon>Bacteroidota</taxon>
        <taxon>Flavobacteriia</taxon>
        <taxon>Flavobacteriales</taxon>
        <taxon>Weeksellaceae</taxon>
        <taxon>Elizabethkingia</taxon>
    </lineage>
</organism>
<dbReference type="InterPro" id="IPR020568">
    <property type="entry name" value="Ribosomal_Su5_D2-typ_SF"/>
</dbReference>